<proteinExistence type="predicted"/>
<feature type="transmembrane region" description="Helical" evidence="1">
    <location>
        <begin position="12"/>
        <end position="32"/>
    </location>
</feature>
<dbReference type="EMBL" id="JAGGKG010000010">
    <property type="protein sequence ID" value="MBP1905737.1"/>
    <property type="molecule type" value="Genomic_DNA"/>
</dbReference>
<keyword evidence="1" id="KW-1133">Transmembrane helix</keyword>
<sequence>MIVQIIKAGVQFNLAPVFLYFILLSIFIANLFPEKYNKYEKYEKYEKYNLL</sequence>
<name>A0ABS4FT32_9BACL</name>
<reference evidence="2 3" key="1">
    <citation type="submission" date="2021-03" db="EMBL/GenBank/DDBJ databases">
        <title>Genomic Encyclopedia of Type Strains, Phase IV (KMG-IV): sequencing the most valuable type-strain genomes for metagenomic binning, comparative biology and taxonomic classification.</title>
        <authorList>
            <person name="Goeker M."/>
        </authorList>
    </citation>
    <scope>NUCLEOTIDE SEQUENCE [LARGE SCALE GENOMIC DNA]</scope>
    <source>
        <strain evidence="2 3">DSM 14349</strain>
    </source>
</reference>
<keyword evidence="3" id="KW-1185">Reference proteome</keyword>
<comment type="caution">
    <text evidence="2">The sequence shown here is derived from an EMBL/GenBank/DDBJ whole genome shotgun (WGS) entry which is preliminary data.</text>
</comment>
<gene>
    <name evidence="2" type="ORF">J2Z32_002385</name>
</gene>
<organism evidence="2 3">
    <name type="scientific">Paenibacillus turicensis</name>
    <dbReference type="NCBI Taxonomy" id="160487"/>
    <lineage>
        <taxon>Bacteria</taxon>
        <taxon>Bacillati</taxon>
        <taxon>Bacillota</taxon>
        <taxon>Bacilli</taxon>
        <taxon>Bacillales</taxon>
        <taxon>Paenibacillaceae</taxon>
        <taxon>Paenibacillus</taxon>
    </lineage>
</organism>
<evidence type="ECO:0000313" key="3">
    <source>
        <dbReference type="Proteomes" id="UP001519272"/>
    </source>
</evidence>
<accession>A0ABS4FT32</accession>
<dbReference type="Proteomes" id="UP001519272">
    <property type="component" value="Unassembled WGS sequence"/>
</dbReference>
<evidence type="ECO:0000313" key="2">
    <source>
        <dbReference type="EMBL" id="MBP1905737.1"/>
    </source>
</evidence>
<keyword evidence="1" id="KW-0812">Transmembrane</keyword>
<evidence type="ECO:0000256" key="1">
    <source>
        <dbReference type="SAM" id="Phobius"/>
    </source>
</evidence>
<keyword evidence="1" id="KW-0472">Membrane</keyword>
<protein>
    <submittedName>
        <fullName evidence="2">Uncharacterized protein</fullName>
    </submittedName>
</protein>